<dbReference type="PANTHER" id="PTHR23294:SF19">
    <property type="entry name" value="DUF895 DOMAIN MEMBRANE PROTEIN-RELATED"/>
    <property type="match status" value="1"/>
</dbReference>
<dbReference type="SUPFAM" id="SSF103473">
    <property type="entry name" value="MFS general substrate transporter"/>
    <property type="match status" value="1"/>
</dbReference>
<accession>A0A163J855</accession>
<feature type="transmembrane region" description="Helical" evidence="5">
    <location>
        <begin position="36"/>
        <end position="57"/>
    </location>
</feature>
<feature type="transmembrane region" description="Helical" evidence="5">
    <location>
        <begin position="126"/>
        <end position="151"/>
    </location>
</feature>
<sequence length="474" mass="52003">MAEAIKRLSITEEQQQPAPLSVAVDDDSPYRWFRGVLFQATVVGLCAFAAPGLWNAMQSVGAGGQQSPYLVMAGNSVLFTLMTFTCLSGSVLINHVGMRHTMALGTTGYALYSAALYQNNRYGTQWFIYLGSAACGITAGFFWAAEGAIMLSYPPPESRSRYLAYWLAYRNSGAILGGAINLAFNYSGKKLGKLDWKTYIVFVVLQCLAPAVAMLLSNPEKVQRKNGTKVKLMPKIPAKVEFAETLKLLLRKEMLLLIPYFCYVTWSLPYIGSYMSLYFSVRSRALTSLATALAQVLATGILGSFLDWELLTLNQRARFGFLGIMVLSGGVWVWAVVIQYKYQRSRPALDWTDSQFGEGWALYVFQQVEFALTYNYGYWLIGFLAKRPVEVVRYSSVARGVEAAGQCIASGISSTKAAPIVSAGLIMAWWGIALPAGFLVVCKVGIEHVGAEGYVPEKTPADDEAGSVADRIKK</sequence>
<evidence type="ECO:0000313" key="7">
    <source>
        <dbReference type="Proteomes" id="UP000076837"/>
    </source>
</evidence>
<feature type="transmembrane region" description="Helical" evidence="5">
    <location>
        <begin position="285"/>
        <end position="307"/>
    </location>
</feature>
<keyword evidence="2 5" id="KW-0812">Transmembrane</keyword>
<reference evidence="6 7" key="1">
    <citation type="journal article" date="2016" name="Sci. Rep.">
        <title>Draft genome sequencing and secretome analysis of fungal phytopathogen Ascochyta rabiei provides insight into the necrotrophic effector repertoire.</title>
        <authorList>
            <person name="Verma S."/>
            <person name="Gazara R.K."/>
            <person name="Nizam S."/>
            <person name="Parween S."/>
            <person name="Chattopadhyay D."/>
            <person name="Verma P.K."/>
        </authorList>
    </citation>
    <scope>NUCLEOTIDE SEQUENCE [LARGE SCALE GENOMIC DNA]</scope>
    <source>
        <strain evidence="6 7">ArDII</strain>
    </source>
</reference>
<dbReference type="Proteomes" id="UP000076837">
    <property type="component" value="Unassembled WGS sequence"/>
</dbReference>
<dbReference type="InterPro" id="IPR010291">
    <property type="entry name" value="Ion_channel_UNC-93"/>
</dbReference>
<feature type="transmembrane region" description="Helical" evidence="5">
    <location>
        <begin position="319"/>
        <end position="340"/>
    </location>
</feature>
<evidence type="ECO:0000256" key="1">
    <source>
        <dbReference type="ARBA" id="ARBA00004141"/>
    </source>
</evidence>
<dbReference type="Pfam" id="PF05978">
    <property type="entry name" value="UNC-93"/>
    <property type="match status" value="1"/>
</dbReference>
<comment type="subcellular location">
    <subcellularLocation>
        <location evidence="1">Membrane</location>
        <topology evidence="1">Multi-pass membrane protein</topology>
    </subcellularLocation>
</comment>
<dbReference type="PANTHER" id="PTHR23294">
    <property type="entry name" value="ET TRANSLATION PRODUCT-RELATED"/>
    <property type="match status" value="1"/>
</dbReference>
<dbReference type="Gene3D" id="1.20.1250.20">
    <property type="entry name" value="MFS general substrate transporter like domains"/>
    <property type="match status" value="1"/>
</dbReference>
<keyword evidence="7" id="KW-1185">Reference proteome</keyword>
<feature type="transmembrane region" description="Helical" evidence="5">
    <location>
        <begin position="69"/>
        <end position="93"/>
    </location>
</feature>
<name>A0A163J855_DIDRA</name>
<dbReference type="AlphaFoldDB" id="A0A163J855"/>
<comment type="caution">
    <text evidence="6">The sequence shown here is derived from an EMBL/GenBank/DDBJ whole genome shotgun (WGS) entry which is preliminary data.</text>
</comment>
<dbReference type="InterPro" id="IPR051617">
    <property type="entry name" value="UNC-93-like_regulator"/>
</dbReference>
<dbReference type="EMBL" id="JYNV01000112">
    <property type="protein sequence ID" value="KZM26208.1"/>
    <property type="molecule type" value="Genomic_DNA"/>
</dbReference>
<feature type="transmembrane region" description="Helical" evidence="5">
    <location>
        <begin position="360"/>
        <end position="385"/>
    </location>
</feature>
<keyword evidence="4 5" id="KW-0472">Membrane</keyword>
<feature type="transmembrane region" description="Helical" evidence="5">
    <location>
        <begin position="163"/>
        <end position="184"/>
    </location>
</feature>
<evidence type="ECO:0000313" key="6">
    <source>
        <dbReference type="EMBL" id="KZM26208.1"/>
    </source>
</evidence>
<dbReference type="InterPro" id="IPR036259">
    <property type="entry name" value="MFS_trans_sf"/>
</dbReference>
<gene>
    <name evidence="6" type="ORF">ST47_g2631</name>
</gene>
<dbReference type="GO" id="GO:0016020">
    <property type="term" value="C:membrane"/>
    <property type="evidence" value="ECO:0007669"/>
    <property type="project" value="UniProtKB-SubCell"/>
</dbReference>
<feature type="transmembrane region" description="Helical" evidence="5">
    <location>
        <begin position="255"/>
        <end position="279"/>
    </location>
</feature>
<keyword evidence="3 5" id="KW-1133">Transmembrane helix</keyword>
<protein>
    <submittedName>
        <fullName evidence="6">Transmembrane transport</fullName>
    </submittedName>
</protein>
<evidence type="ECO:0000256" key="4">
    <source>
        <dbReference type="ARBA" id="ARBA00023136"/>
    </source>
</evidence>
<organism evidence="6 7">
    <name type="scientific">Didymella rabiei</name>
    <name type="common">Chickpea ascochyta blight fungus</name>
    <name type="synonym">Mycosphaerella rabiei</name>
    <dbReference type="NCBI Taxonomy" id="5454"/>
    <lineage>
        <taxon>Eukaryota</taxon>
        <taxon>Fungi</taxon>
        <taxon>Dikarya</taxon>
        <taxon>Ascomycota</taxon>
        <taxon>Pezizomycotina</taxon>
        <taxon>Dothideomycetes</taxon>
        <taxon>Pleosporomycetidae</taxon>
        <taxon>Pleosporales</taxon>
        <taxon>Pleosporineae</taxon>
        <taxon>Didymellaceae</taxon>
        <taxon>Ascochyta</taxon>
    </lineage>
</organism>
<evidence type="ECO:0000256" key="5">
    <source>
        <dbReference type="SAM" id="Phobius"/>
    </source>
</evidence>
<feature type="transmembrane region" description="Helical" evidence="5">
    <location>
        <begin position="196"/>
        <end position="216"/>
    </location>
</feature>
<evidence type="ECO:0000256" key="3">
    <source>
        <dbReference type="ARBA" id="ARBA00022989"/>
    </source>
</evidence>
<proteinExistence type="predicted"/>
<evidence type="ECO:0000256" key="2">
    <source>
        <dbReference type="ARBA" id="ARBA00022692"/>
    </source>
</evidence>